<sequence>MHRVYTHTEGRGDLLADPGAGSAGLASRAYAGSVVVAGAACTGASWGESVAARARLLAPSTSSCVGARLDFFEALLAVKKNDEISRSQKQELGMTVGVNKNNRVVRETGIKEQPRSLFLHSRSWNPPLRSFSLVRAENPKEISDVELSDEEPAEKPPEANEVVTLSSVSAEGERDGHPGDVVRGGRGRTSGEGQDGQLQRATSDARTGWGMRGNKPEVEQANVEQTGAHYRDGWPQWQWQKDVAERTVEGGAGGGVADPSGRGGREPESVRTLYQVAIHRRPTVPPQDAAGGAPRVLRAE</sequence>
<name>B4ILL4_DROSE</name>
<gene>
    <name evidence="2" type="primary">Dsec\GM19684</name>
    <name evidence="2" type="ORF">Dsec_GM19684</name>
</gene>
<feature type="region of interest" description="Disordered" evidence="1">
    <location>
        <begin position="143"/>
        <end position="217"/>
    </location>
</feature>
<organism evidence="3">
    <name type="scientific">Drosophila sechellia</name>
    <name type="common">Fruit fly</name>
    <dbReference type="NCBI Taxonomy" id="7238"/>
    <lineage>
        <taxon>Eukaryota</taxon>
        <taxon>Metazoa</taxon>
        <taxon>Ecdysozoa</taxon>
        <taxon>Arthropoda</taxon>
        <taxon>Hexapoda</taxon>
        <taxon>Insecta</taxon>
        <taxon>Pterygota</taxon>
        <taxon>Neoptera</taxon>
        <taxon>Endopterygota</taxon>
        <taxon>Diptera</taxon>
        <taxon>Brachycera</taxon>
        <taxon>Muscomorpha</taxon>
        <taxon>Ephydroidea</taxon>
        <taxon>Drosophilidae</taxon>
        <taxon>Drosophila</taxon>
        <taxon>Sophophora</taxon>
    </lineage>
</organism>
<feature type="compositionally biased region" description="Basic and acidic residues" evidence="1">
    <location>
        <begin position="171"/>
        <end position="180"/>
    </location>
</feature>
<evidence type="ECO:0000313" key="2">
    <source>
        <dbReference type="EMBL" id="EDW54676.1"/>
    </source>
</evidence>
<proteinExistence type="predicted"/>
<dbReference type="Proteomes" id="UP000001292">
    <property type="component" value="Unassembled WGS sequence"/>
</dbReference>
<keyword evidence="3" id="KW-1185">Reference proteome</keyword>
<dbReference type="AlphaFoldDB" id="B4ILL4"/>
<reference evidence="2 3" key="1">
    <citation type="journal article" date="2007" name="Nature">
        <title>Evolution of genes and genomes on the Drosophila phylogeny.</title>
        <authorList>
            <consortium name="Drosophila 12 Genomes Consortium"/>
            <person name="Clark A.G."/>
            <person name="Eisen M.B."/>
            <person name="Smith D.R."/>
            <person name="Bergman C.M."/>
            <person name="Oliver B."/>
            <person name="Markow T.A."/>
            <person name="Kaufman T.C."/>
            <person name="Kellis M."/>
            <person name="Gelbart W."/>
            <person name="Iyer V.N."/>
            <person name="Pollard D.A."/>
            <person name="Sackton T.B."/>
            <person name="Larracuente A.M."/>
            <person name="Singh N.D."/>
            <person name="Abad J.P."/>
            <person name="Abt D.N."/>
            <person name="Adryan B."/>
            <person name="Aguade M."/>
            <person name="Akashi H."/>
            <person name="Anderson W.W."/>
            <person name="Aquadro C.F."/>
            <person name="Ardell D.H."/>
            <person name="Arguello R."/>
            <person name="Artieri C.G."/>
            <person name="Barbash D.A."/>
            <person name="Barker D."/>
            <person name="Barsanti P."/>
            <person name="Batterham P."/>
            <person name="Batzoglou S."/>
            <person name="Begun D."/>
            <person name="Bhutkar A."/>
            <person name="Blanco E."/>
            <person name="Bosak S.A."/>
            <person name="Bradley R.K."/>
            <person name="Brand A.D."/>
            <person name="Brent M.R."/>
            <person name="Brooks A.N."/>
            <person name="Brown R.H."/>
            <person name="Butlin R.K."/>
            <person name="Caggese C."/>
            <person name="Calvi B.R."/>
            <person name="Bernardo de Carvalho A."/>
            <person name="Caspi A."/>
            <person name="Castrezana S."/>
            <person name="Celniker S.E."/>
            <person name="Chang J.L."/>
            <person name="Chapple C."/>
            <person name="Chatterji S."/>
            <person name="Chinwalla A."/>
            <person name="Civetta A."/>
            <person name="Clifton S.W."/>
            <person name="Comeron J.M."/>
            <person name="Costello J.C."/>
            <person name="Coyne J.A."/>
            <person name="Daub J."/>
            <person name="David R.G."/>
            <person name="Delcher A.L."/>
            <person name="Delehaunty K."/>
            <person name="Do C.B."/>
            <person name="Ebling H."/>
            <person name="Edwards K."/>
            <person name="Eickbush T."/>
            <person name="Evans J.D."/>
            <person name="Filipski A."/>
            <person name="Findeiss S."/>
            <person name="Freyhult E."/>
            <person name="Fulton L."/>
            <person name="Fulton R."/>
            <person name="Garcia A.C."/>
            <person name="Gardiner A."/>
            <person name="Garfield D.A."/>
            <person name="Garvin B.E."/>
            <person name="Gibson G."/>
            <person name="Gilbert D."/>
            <person name="Gnerre S."/>
            <person name="Godfrey J."/>
            <person name="Good R."/>
            <person name="Gotea V."/>
            <person name="Gravely B."/>
            <person name="Greenberg A.J."/>
            <person name="Griffiths-Jones S."/>
            <person name="Gross S."/>
            <person name="Guigo R."/>
            <person name="Gustafson E.A."/>
            <person name="Haerty W."/>
            <person name="Hahn M.W."/>
            <person name="Halligan D.L."/>
            <person name="Halpern A.L."/>
            <person name="Halter G.M."/>
            <person name="Han M.V."/>
            <person name="Heger A."/>
            <person name="Hillier L."/>
            <person name="Hinrichs A.S."/>
            <person name="Holmes I."/>
            <person name="Hoskins R.A."/>
            <person name="Hubisz M.J."/>
            <person name="Hultmark D."/>
            <person name="Huntley M.A."/>
            <person name="Jaffe D.B."/>
            <person name="Jagadeeshan S."/>
            <person name="Jeck W.R."/>
            <person name="Johnson J."/>
            <person name="Jones C.D."/>
            <person name="Jordan W.C."/>
            <person name="Karpen G.H."/>
            <person name="Kataoka E."/>
            <person name="Keightley P.D."/>
            <person name="Kheradpour P."/>
            <person name="Kirkness E.F."/>
            <person name="Koerich L.B."/>
            <person name="Kristiansen K."/>
            <person name="Kudrna D."/>
            <person name="Kulathinal R.J."/>
            <person name="Kumar S."/>
            <person name="Kwok R."/>
            <person name="Lander E."/>
            <person name="Langley C.H."/>
            <person name="Lapoint R."/>
            <person name="Lazzaro B.P."/>
            <person name="Lee S.J."/>
            <person name="Levesque L."/>
            <person name="Li R."/>
            <person name="Lin C.F."/>
            <person name="Lin M.F."/>
            <person name="Lindblad-Toh K."/>
            <person name="Llopart A."/>
            <person name="Long M."/>
            <person name="Low L."/>
            <person name="Lozovsky E."/>
            <person name="Lu J."/>
            <person name="Luo M."/>
            <person name="Machado C.A."/>
            <person name="Makalowski W."/>
            <person name="Marzo M."/>
            <person name="Matsuda M."/>
            <person name="Matzkin L."/>
            <person name="McAllister B."/>
            <person name="McBride C.S."/>
            <person name="McKernan B."/>
            <person name="McKernan K."/>
            <person name="Mendez-Lago M."/>
            <person name="Minx P."/>
            <person name="Mollenhauer M.U."/>
            <person name="Montooth K."/>
            <person name="Mount S.M."/>
            <person name="Mu X."/>
            <person name="Myers E."/>
            <person name="Negre B."/>
            <person name="Newfeld S."/>
            <person name="Nielsen R."/>
            <person name="Noor M.A."/>
            <person name="O'Grady P."/>
            <person name="Pachter L."/>
            <person name="Papaceit M."/>
            <person name="Parisi M.J."/>
            <person name="Parisi M."/>
            <person name="Parts L."/>
            <person name="Pedersen J.S."/>
            <person name="Pesole G."/>
            <person name="Phillippy A.M."/>
            <person name="Ponting C.P."/>
            <person name="Pop M."/>
            <person name="Porcelli D."/>
            <person name="Powell J.R."/>
            <person name="Prohaska S."/>
            <person name="Pruitt K."/>
            <person name="Puig M."/>
            <person name="Quesneville H."/>
            <person name="Ram K.R."/>
            <person name="Rand D."/>
            <person name="Rasmussen M.D."/>
            <person name="Reed L.K."/>
            <person name="Reenan R."/>
            <person name="Reily A."/>
            <person name="Remington K.A."/>
            <person name="Rieger T.T."/>
            <person name="Ritchie M.G."/>
            <person name="Robin C."/>
            <person name="Rogers Y.H."/>
            <person name="Rohde C."/>
            <person name="Rozas J."/>
            <person name="Rubenfield M.J."/>
            <person name="Ruiz A."/>
            <person name="Russo S."/>
            <person name="Salzberg S.L."/>
            <person name="Sanchez-Gracia A."/>
            <person name="Saranga D.J."/>
            <person name="Sato H."/>
            <person name="Schaeffer S.W."/>
            <person name="Schatz M.C."/>
            <person name="Schlenke T."/>
            <person name="Schwartz R."/>
            <person name="Segarra C."/>
            <person name="Singh R.S."/>
            <person name="Sirot L."/>
            <person name="Sirota M."/>
            <person name="Sisneros N.B."/>
            <person name="Smith C.D."/>
            <person name="Smith T.F."/>
            <person name="Spieth J."/>
            <person name="Stage D.E."/>
            <person name="Stark A."/>
            <person name="Stephan W."/>
            <person name="Strausberg R.L."/>
            <person name="Strempel S."/>
            <person name="Sturgill D."/>
            <person name="Sutton G."/>
            <person name="Sutton G.G."/>
            <person name="Tao W."/>
            <person name="Teichmann S."/>
            <person name="Tobari Y.N."/>
            <person name="Tomimura Y."/>
            <person name="Tsolas J.M."/>
            <person name="Valente V.L."/>
            <person name="Venter E."/>
            <person name="Venter J.C."/>
            <person name="Vicario S."/>
            <person name="Vieira F.G."/>
            <person name="Vilella A.J."/>
            <person name="Villasante A."/>
            <person name="Walenz B."/>
            <person name="Wang J."/>
            <person name="Wasserman M."/>
            <person name="Watts T."/>
            <person name="Wilson D."/>
            <person name="Wilson R.K."/>
            <person name="Wing R.A."/>
            <person name="Wolfner M.F."/>
            <person name="Wong A."/>
            <person name="Wong G.K."/>
            <person name="Wu C.I."/>
            <person name="Wu G."/>
            <person name="Yamamoto D."/>
            <person name="Yang H.P."/>
            <person name="Yang S.P."/>
            <person name="Yorke J.A."/>
            <person name="Yoshida K."/>
            <person name="Zdobnov E."/>
            <person name="Zhang P."/>
            <person name="Zhang Y."/>
            <person name="Zimin A.V."/>
            <person name="Baldwin J."/>
            <person name="Abdouelleil A."/>
            <person name="Abdulkadir J."/>
            <person name="Abebe A."/>
            <person name="Abera B."/>
            <person name="Abreu J."/>
            <person name="Acer S.C."/>
            <person name="Aftuck L."/>
            <person name="Alexander A."/>
            <person name="An P."/>
            <person name="Anderson E."/>
            <person name="Anderson S."/>
            <person name="Arachi H."/>
            <person name="Azer M."/>
            <person name="Bachantsang P."/>
            <person name="Barry A."/>
            <person name="Bayul T."/>
            <person name="Berlin A."/>
            <person name="Bessette D."/>
            <person name="Bloom T."/>
            <person name="Blye J."/>
            <person name="Boguslavskiy L."/>
            <person name="Bonnet C."/>
            <person name="Boukhgalter B."/>
            <person name="Bourzgui I."/>
            <person name="Brown A."/>
            <person name="Cahill P."/>
            <person name="Channer S."/>
            <person name="Cheshatsang Y."/>
            <person name="Chuda L."/>
            <person name="Citroen M."/>
            <person name="Collymore A."/>
            <person name="Cooke P."/>
            <person name="Costello M."/>
            <person name="D'Aco K."/>
            <person name="Daza R."/>
            <person name="De Haan G."/>
            <person name="DeGray S."/>
            <person name="DeMaso C."/>
            <person name="Dhargay N."/>
            <person name="Dooley K."/>
            <person name="Dooley E."/>
            <person name="Doricent M."/>
            <person name="Dorje P."/>
            <person name="Dorjee K."/>
            <person name="Dupes A."/>
            <person name="Elong R."/>
            <person name="Falk J."/>
            <person name="Farina A."/>
            <person name="Faro S."/>
            <person name="Ferguson D."/>
            <person name="Fisher S."/>
            <person name="Foley C.D."/>
            <person name="Franke A."/>
            <person name="Friedrich D."/>
            <person name="Gadbois L."/>
            <person name="Gearin G."/>
            <person name="Gearin C.R."/>
            <person name="Giannoukos G."/>
            <person name="Goode T."/>
            <person name="Graham J."/>
            <person name="Grandbois E."/>
            <person name="Grewal S."/>
            <person name="Gyaltsen K."/>
            <person name="Hafez N."/>
            <person name="Hagos B."/>
            <person name="Hall J."/>
            <person name="Henson C."/>
            <person name="Hollinger A."/>
            <person name="Honan T."/>
            <person name="Huard M.D."/>
            <person name="Hughes L."/>
            <person name="Hurhula B."/>
            <person name="Husby M.E."/>
            <person name="Kamat A."/>
            <person name="Kanga B."/>
            <person name="Kashin S."/>
            <person name="Khazanovich D."/>
            <person name="Kisner P."/>
            <person name="Lance K."/>
            <person name="Lara M."/>
            <person name="Lee W."/>
            <person name="Lennon N."/>
            <person name="Letendre F."/>
            <person name="LeVine R."/>
            <person name="Lipovsky A."/>
            <person name="Liu X."/>
            <person name="Liu J."/>
            <person name="Liu S."/>
            <person name="Lokyitsang T."/>
            <person name="Lokyitsang Y."/>
            <person name="Lubonja R."/>
            <person name="Lui A."/>
            <person name="MacDonald P."/>
            <person name="Magnisalis V."/>
            <person name="Maru K."/>
            <person name="Matthews C."/>
            <person name="McCusker W."/>
            <person name="McDonough S."/>
            <person name="Mehta T."/>
            <person name="Meldrim J."/>
            <person name="Meneus L."/>
            <person name="Mihai O."/>
            <person name="Mihalev A."/>
            <person name="Mihova T."/>
            <person name="Mittelman R."/>
            <person name="Mlenga V."/>
            <person name="Montmayeur A."/>
            <person name="Mulrain L."/>
            <person name="Navidi A."/>
            <person name="Naylor J."/>
            <person name="Negash T."/>
            <person name="Nguyen T."/>
            <person name="Nguyen N."/>
            <person name="Nicol R."/>
            <person name="Norbu C."/>
            <person name="Norbu N."/>
            <person name="Novod N."/>
            <person name="O'Neill B."/>
            <person name="Osman S."/>
            <person name="Markiewicz E."/>
            <person name="Oyono O.L."/>
            <person name="Patti C."/>
            <person name="Phunkhang P."/>
            <person name="Pierre F."/>
            <person name="Priest M."/>
            <person name="Raghuraman S."/>
            <person name="Rege F."/>
            <person name="Reyes R."/>
            <person name="Rise C."/>
            <person name="Rogov P."/>
            <person name="Ross K."/>
            <person name="Ryan E."/>
            <person name="Settipalli S."/>
            <person name="Shea T."/>
            <person name="Sherpa N."/>
            <person name="Shi L."/>
            <person name="Shih D."/>
            <person name="Sparrow T."/>
            <person name="Spaulding J."/>
            <person name="Stalker J."/>
            <person name="Stange-Thomann N."/>
            <person name="Stavropoulos S."/>
            <person name="Stone C."/>
            <person name="Strader C."/>
            <person name="Tesfaye S."/>
            <person name="Thomson T."/>
            <person name="Thoulutsang Y."/>
            <person name="Thoulutsang D."/>
            <person name="Topham K."/>
            <person name="Topping I."/>
            <person name="Tsamla T."/>
            <person name="Vassiliev H."/>
            <person name="Vo A."/>
            <person name="Wangchuk T."/>
            <person name="Wangdi T."/>
            <person name="Weiand M."/>
            <person name="Wilkinson J."/>
            <person name="Wilson A."/>
            <person name="Yadav S."/>
            <person name="Young G."/>
            <person name="Yu Q."/>
            <person name="Zembek L."/>
            <person name="Zhong D."/>
            <person name="Zimmer A."/>
            <person name="Zwirko Z."/>
            <person name="Jaffe D.B."/>
            <person name="Alvarez P."/>
            <person name="Brockman W."/>
            <person name="Butler J."/>
            <person name="Chin C."/>
            <person name="Gnerre S."/>
            <person name="Grabherr M."/>
            <person name="Kleber M."/>
            <person name="Mauceli E."/>
            <person name="MacCallum I."/>
        </authorList>
    </citation>
    <scope>NUCLEOTIDE SEQUENCE [LARGE SCALE GENOMIC DNA]</scope>
    <source>
        <strain evidence="3">Rob3c / Tucson 14021-0248.25</strain>
    </source>
</reference>
<evidence type="ECO:0000256" key="1">
    <source>
        <dbReference type="SAM" id="MobiDB-lite"/>
    </source>
</evidence>
<evidence type="ECO:0000313" key="3">
    <source>
        <dbReference type="Proteomes" id="UP000001292"/>
    </source>
</evidence>
<feature type="compositionally biased region" description="Polar residues" evidence="1">
    <location>
        <begin position="196"/>
        <end position="205"/>
    </location>
</feature>
<protein>
    <submittedName>
        <fullName evidence="2">GM19684</fullName>
    </submittedName>
</protein>
<dbReference type="EMBL" id="CH480876">
    <property type="protein sequence ID" value="EDW54676.1"/>
    <property type="molecule type" value="Genomic_DNA"/>
</dbReference>
<feature type="region of interest" description="Disordered" evidence="1">
    <location>
        <begin position="249"/>
        <end position="300"/>
    </location>
</feature>
<accession>B4ILL4</accession>
<dbReference type="HOGENOM" id="CLU_928354_0_0_1"/>
<feature type="compositionally biased region" description="Gly residues" evidence="1">
    <location>
        <begin position="182"/>
        <end position="194"/>
    </location>
</feature>